<dbReference type="GO" id="GO:0004252">
    <property type="term" value="F:serine-type endopeptidase activity"/>
    <property type="evidence" value="ECO:0007669"/>
    <property type="project" value="InterPro"/>
</dbReference>
<dbReference type="InterPro" id="IPR009003">
    <property type="entry name" value="Peptidase_S1_PA"/>
</dbReference>
<dbReference type="PROSITE" id="PS00135">
    <property type="entry name" value="TRYPSIN_SER"/>
    <property type="match status" value="1"/>
</dbReference>
<keyword evidence="6" id="KW-0732">Signal</keyword>
<protein>
    <submittedName>
        <fullName evidence="8">Putative trypsin</fullName>
    </submittedName>
</protein>
<evidence type="ECO:0000256" key="4">
    <source>
        <dbReference type="ARBA" id="ARBA00023157"/>
    </source>
</evidence>
<sequence length="255" mass="26339">MLSKLSLALIPALAAAVPYPYPQEFHSNAAQIVGGLTASAGQFPYIISLQFPGRHWCGGSLLNANTVITAGHCVDDSASNPNTVRAGSLLWASGGVTSTVSQYIINPKYVGNDNDIAILKLSTPIPEGNGIAYVKLPGNGTDPVANTSSTVAGWGDLTESGSSPADLRYVDVPIVSRTTCKSQYGSSAITNNMVCAAVPEGGKDSCQGDSGGPLIETGTNTLIGIVSWGRGCARRGFAGVYTRVSTQLDFINANI</sequence>
<dbReference type="STRING" id="97972.A0A2V1DTG0"/>
<comment type="subcellular location">
    <subcellularLocation>
        <location evidence="1">Secreted</location>
    </subcellularLocation>
</comment>
<evidence type="ECO:0000256" key="1">
    <source>
        <dbReference type="ARBA" id="ARBA00004613"/>
    </source>
</evidence>
<dbReference type="GO" id="GO:0006508">
    <property type="term" value="P:proteolysis"/>
    <property type="evidence" value="ECO:0007669"/>
    <property type="project" value="UniProtKB-KW"/>
</dbReference>
<dbReference type="InterPro" id="IPR001314">
    <property type="entry name" value="Peptidase_S1A"/>
</dbReference>
<evidence type="ECO:0000256" key="5">
    <source>
        <dbReference type="RuleBase" id="RU363034"/>
    </source>
</evidence>
<dbReference type="GO" id="GO:0005576">
    <property type="term" value="C:extracellular region"/>
    <property type="evidence" value="ECO:0007669"/>
    <property type="project" value="UniProtKB-SubCell"/>
</dbReference>
<evidence type="ECO:0000256" key="6">
    <source>
        <dbReference type="SAM" id="SignalP"/>
    </source>
</evidence>
<dbReference type="EMBL" id="KZ805371">
    <property type="protein sequence ID" value="PVI00574.1"/>
    <property type="molecule type" value="Genomic_DNA"/>
</dbReference>
<dbReference type="PANTHER" id="PTHR24276:SF98">
    <property type="entry name" value="FI18310P1-RELATED"/>
    <property type="match status" value="1"/>
</dbReference>
<keyword evidence="9" id="KW-1185">Reference proteome</keyword>
<dbReference type="Pfam" id="PF00089">
    <property type="entry name" value="Trypsin"/>
    <property type="match status" value="1"/>
</dbReference>
<dbReference type="SUPFAM" id="SSF50494">
    <property type="entry name" value="Trypsin-like serine proteases"/>
    <property type="match status" value="1"/>
</dbReference>
<organism evidence="8 9">
    <name type="scientific">Periconia macrospinosa</name>
    <dbReference type="NCBI Taxonomy" id="97972"/>
    <lineage>
        <taxon>Eukaryota</taxon>
        <taxon>Fungi</taxon>
        <taxon>Dikarya</taxon>
        <taxon>Ascomycota</taxon>
        <taxon>Pezizomycotina</taxon>
        <taxon>Dothideomycetes</taxon>
        <taxon>Pleosporomycetidae</taxon>
        <taxon>Pleosporales</taxon>
        <taxon>Massarineae</taxon>
        <taxon>Periconiaceae</taxon>
        <taxon>Periconia</taxon>
    </lineage>
</organism>
<dbReference type="SMART" id="SM00020">
    <property type="entry name" value="Tryp_SPc"/>
    <property type="match status" value="1"/>
</dbReference>
<evidence type="ECO:0000313" key="9">
    <source>
        <dbReference type="Proteomes" id="UP000244855"/>
    </source>
</evidence>
<evidence type="ECO:0000256" key="2">
    <source>
        <dbReference type="ARBA" id="ARBA00007664"/>
    </source>
</evidence>
<comment type="similarity">
    <text evidence="2">Belongs to the peptidase S1 family.</text>
</comment>
<gene>
    <name evidence="8" type="ORF">DM02DRAFT_671891</name>
</gene>
<dbReference type="InterPro" id="IPR033116">
    <property type="entry name" value="TRYPSIN_SER"/>
</dbReference>
<keyword evidence="5" id="KW-0720">Serine protease</keyword>
<accession>A0A2V1DTG0</accession>
<dbReference type="GO" id="GO:0051604">
    <property type="term" value="P:protein maturation"/>
    <property type="evidence" value="ECO:0007669"/>
    <property type="project" value="UniProtKB-ARBA"/>
</dbReference>
<dbReference type="PROSITE" id="PS00134">
    <property type="entry name" value="TRYPSIN_HIS"/>
    <property type="match status" value="1"/>
</dbReference>
<keyword evidence="4" id="KW-1015">Disulfide bond</keyword>
<dbReference type="AlphaFoldDB" id="A0A2V1DTG0"/>
<dbReference type="PROSITE" id="PS50240">
    <property type="entry name" value="TRYPSIN_DOM"/>
    <property type="match status" value="1"/>
</dbReference>
<dbReference type="CDD" id="cd00190">
    <property type="entry name" value="Tryp_SPc"/>
    <property type="match status" value="1"/>
</dbReference>
<keyword evidence="5" id="KW-0378">Hydrolase</keyword>
<feature type="chain" id="PRO_5016112083" evidence="6">
    <location>
        <begin position="17"/>
        <end position="255"/>
    </location>
</feature>
<dbReference type="InterPro" id="IPR043504">
    <property type="entry name" value="Peptidase_S1_PA_chymotrypsin"/>
</dbReference>
<dbReference type="FunFam" id="2.40.10.10:FF:000047">
    <property type="entry name" value="Trypsin eta"/>
    <property type="match status" value="1"/>
</dbReference>
<reference evidence="8 9" key="1">
    <citation type="journal article" date="2018" name="Sci. Rep.">
        <title>Comparative genomics provides insights into the lifestyle and reveals functional heterogeneity of dark septate endophytic fungi.</title>
        <authorList>
            <person name="Knapp D.G."/>
            <person name="Nemeth J.B."/>
            <person name="Barry K."/>
            <person name="Hainaut M."/>
            <person name="Henrissat B."/>
            <person name="Johnson J."/>
            <person name="Kuo A."/>
            <person name="Lim J.H.P."/>
            <person name="Lipzen A."/>
            <person name="Nolan M."/>
            <person name="Ohm R.A."/>
            <person name="Tamas L."/>
            <person name="Grigoriev I.V."/>
            <person name="Spatafora J.W."/>
            <person name="Nagy L.G."/>
            <person name="Kovacs G.M."/>
        </authorList>
    </citation>
    <scope>NUCLEOTIDE SEQUENCE [LARGE SCALE GENOMIC DNA]</scope>
    <source>
        <strain evidence="8 9">DSE2036</strain>
    </source>
</reference>
<dbReference type="OrthoDB" id="6380398at2759"/>
<dbReference type="PRINTS" id="PR00722">
    <property type="entry name" value="CHYMOTRYPSIN"/>
</dbReference>
<dbReference type="InterPro" id="IPR001254">
    <property type="entry name" value="Trypsin_dom"/>
</dbReference>
<evidence type="ECO:0000256" key="3">
    <source>
        <dbReference type="ARBA" id="ARBA00022525"/>
    </source>
</evidence>
<dbReference type="PANTHER" id="PTHR24276">
    <property type="entry name" value="POLYSERASE-RELATED"/>
    <property type="match status" value="1"/>
</dbReference>
<evidence type="ECO:0000259" key="7">
    <source>
        <dbReference type="PROSITE" id="PS50240"/>
    </source>
</evidence>
<dbReference type="InterPro" id="IPR050430">
    <property type="entry name" value="Peptidase_S1"/>
</dbReference>
<keyword evidence="5" id="KW-0645">Protease</keyword>
<keyword evidence="3" id="KW-0964">Secreted</keyword>
<name>A0A2V1DTG0_9PLEO</name>
<evidence type="ECO:0000313" key="8">
    <source>
        <dbReference type="EMBL" id="PVI00574.1"/>
    </source>
</evidence>
<feature type="signal peptide" evidence="6">
    <location>
        <begin position="1"/>
        <end position="16"/>
    </location>
</feature>
<dbReference type="Gene3D" id="2.40.10.10">
    <property type="entry name" value="Trypsin-like serine proteases"/>
    <property type="match status" value="2"/>
</dbReference>
<dbReference type="Proteomes" id="UP000244855">
    <property type="component" value="Unassembled WGS sequence"/>
</dbReference>
<feature type="domain" description="Peptidase S1" evidence="7">
    <location>
        <begin position="32"/>
        <end position="255"/>
    </location>
</feature>
<proteinExistence type="inferred from homology"/>
<dbReference type="InterPro" id="IPR018114">
    <property type="entry name" value="TRYPSIN_HIS"/>
</dbReference>